<reference evidence="3" key="1">
    <citation type="submission" date="2019-08" db="EMBL/GenBank/DDBJ databases">
        <authorList>
            <person name="Kucharzyk K."/>
            <person name="Murdoch R.W."/>
            <person name="Higgins S."/>
            <person name="Loffler F."/>
        </authorList>
    </citation>
    <scope>NUCLEOTIDE SEQUENCE</scope>
</reference>
<dbReference type="CDD" id="cd02696">
    <property type="entry name" value="MurNAc-LAA"/>
    <property type="match status" value="1"/>
</dbReference>
<dbReference type="InterPro" id="IPR002508">
    <property type="entry name" value="MurNAc-LAA_cat"/>
</dbReference>
<dbReference type="SMART" id="SM00646">
    <property type="entry name" value="Ami_3"/>
    <property type="match status" value="1"/>
</dbReference>
<dbReference type="PANTHER" id="PTHR30404:SF0">
    <property type="entry name" value="N-ACETYLMURAMOYL-L-ALANINE AMIDASE AMIC"/>
    <property type="match status" value="1"/>
</dbReference>
<dbReference type="InterPro" id="IPR050695">
    <property type="entry name" value="N-acetylmuramoyl_amidase_3"/>
</dbReference>
<organism evidence="3">
    <name type="scientific">bioreactor metagenome</name>
    <dbReference type="NCBI Taxonomy" id="1076179"/>
    <lineage>
        <taxon>unclassified sequences</taxon>
        <taxon>metagenomes</taxon>
        <taxon>ecological metagenomes</taxon>
    </lineage>
</organism>
<dbReference type="Gene3D" id="3.40.630.40">
    <property type="entry name" value="Zn-dependent exopeptidases"/>
    <property type="match status" value="1"/>
</dbReference>
<dbReference type="AlphaFoldDB" id="A0A645G5L2"/>
<keyword evidence="1" id="KW-0378">Hydrolase</keyword>
<gene>
    <name evidence="3" type="ORF">SDC9_166660</name>
</gene>
<sequence>MPFMPACSSFRGVLGLLAMLNLCAAGAQTVAIDIGHTLAAPGAISARGRSEFEFNRDFARVLVPALNALGVPTVLINPDGDIASLRDRPQQAAAMGADLLISIHHDSVSAFELTPWIWAGQVLDYSDTFAGHSIFVSRENPQLPASLLCARVIGARLQRLGFEPTHKNARRRAYADETHAVHYYDGLAVLRHARIPALLFEAGVIKNRDEELLLRDPLRQARMADGIATAIAACLRNGAPAGS</sequence>
<dbReference type="SUPFAM" id="SSF53187">
    <property type="entry name" value="Zn-dependent exopeptidases"/>
    <property type="match status" value="1"/>
</dbReference>
<feature type="domain" description="MurNAc-LAA" evidence="2">
    <location>
        <begin position="89"/>
        <end position="232"/>
    </location>
</feature>
<evidence type="ECO:0000259" key="2">
    <source>
        <dbReference type="SMART" id="SM00646"/>
    </source>
</evidence>
<dbReference type="GO" id="GO:0030288">
    <property type="term" value="C:outer membrane-bounded periplasmic space"/>
    <property type="evidence" value="ECO:0007669"/>
    <property type="project" value="TreeGrafter"/>
</dbReference>
<proteinExistence type="predicted"/>
<dbReference type="EMBL" id="VSSQ01066826">
    <property type="protein sequence ID" value="MPN19293.1"/>
    <property type="molecule type" value="Genomic_DNA"/>
</dbReference>
<dbReference type="GO" id="GO:0009253">
    <property type="term" value="P:peptidoglycan catabolic process"/>
    <property type="evidence" value="ECO:0007669"/>
    <property type="project" value="InterPro"/>
</dbReference>
<evidence type="ECO:0000256" key="1">
    <source>
        <dbReference type="ARBA" id="ARBA00022801"/>
    </source>
</evidence>
<protein>
    <recommendedName>
        <fullName evidence="2">MurNAc-LAA domain-containing protein</fullName>
    </recommendedName>
</protein>
<name>A0A645G5L2_9ZZZZ</name>
<evidence type="ECO:0000313" key="3">
    <source>
        <dbReference type="EMBL" id="MPN19293.1"/>
    </source>
</evidence>
<comment type="caution">
    <text evidence="3">The sequence shown here is derived from an EMBL/GenBank/DDBJ whole genome shotgun (WGS) entry which is preliminary data.</text>
</comment>
<dbReference type="PANTHER" id="PTHR30404">
    <property type="entry name" value="N-ACETYLMURAMOYL-L-ALANINE AMIDASE"/>
    <property type="match status" value="1"/>
</dbReference>
<dbReference type="GO" id="GO:0008745">
    <property type="term" value="F:N-acetylmuramoyl-L-alanine amidase activity"/>
    <property type="evidence" value="ECO:0007669"/>
    <property type="project" value="InterPro"/>
</dbReference>
<accession>A0A645G5L2</accession>
<dbReference type="Pfam" id="PF01520">
    <property type="entry name" value="Amidase_3"/>
    <property type="match status" value="1"/>
</dbReference>